<dbReference type="RefSeq" id="XP_026756287.1">
    <property type="nucleotide sequence ID" value="XM_026900486.2"/>
</dbReference>
<dbReference type="RefSeq" id="XP_026756288.1">
    <property type="nucleotide sequence ID" value="XM_026900487.2"/>
</dbReference>
<dbReference type="InterPro" id="IPR004302">
    <property type="entry name" value="Cellulose/chitin-bd_N"/>
</dbReference>
<feature type="domain" description="Chitin-binding type-4" evidence="2">
    <location>
        <begin position="19"/>
        <end position="203"/>
    </location>
</feature>
<dbReference type="GeneID" id="113516116"/>
<dbReference type="KEGG" id="gmw:113516116"/>
<name>A0A6J1WV27_GALME</name>
<dbReference type="PANTHER" id="PTHR21113:SF4">
    <property type="entry name" value="CHITIN-BINDING TYPE-4 DOMAIN-CONTAINING PROTEIN"/>
    <property type="match status" value="1"/>
</dbReference>
<proteinExistence type="predicted"/>
<feature type="signal peptide" evidence="1">
    <location>
        <begin position="1"/>
        <end position="18"/>
    </location>
</feature>
<reference evidence="4 5" key="1">
    <citation type="submission" date="2025-04" db="UniProtKB">
        <authorList>
            <consortium name="RefSeq"/>
        </authorList>
    </citation>
    <scope>IDENTIFICATION</scope>
    <source>
        <tissue evidence="4 5">Whole adult</tissue>
    </source>
</reference>
<dbReference type="AlphaFoldDB" id="A0A6J1WV27"/>
<evidence type="ECO:0000313" key="4">
    <source>
        <dbReference type="RefSeq" id="XP_026756287.1"/>
    </source>
</evidence>
<feature type="chain" id="PRO_5044639787" evidence="1">
    <location>
        <begin position="19"/>
        <end position="255"/>
    </location>
</feature>
<evidence type="ECO:0000313" key="3">
    <source>
        <dbReference type="Proteomes" id="UP001652740"/>
    </source>
</evidence>
<sequence>MSWCALLILSAAIVCVHGHGRVLQPPSRASAWRYGFPTPPNYDDDGLNCGGFSHQWTVNGGKCGICGDPYDASIPRPHELGGVYGQGVIVEHYLPGSVFTATVDLTASHRGYWEFKLCPEPERNEQECFDQYILELEDGGTTFRPDRGSSKYEVSYRLPSGLVCDHCVLQWRYTAGNNWGDCNNGTHGLGCGNQEQFYACSDISIGVSKNFEAEDSPPEGYERIPYPLFYYLRHGYFDAQQGKRDNEIDNDIEKE</sequence>
<dbReference type="OrthoDB" id="64893at2759"/>
<accession>A0A6J1WV27</accession>
<keyword evidence="1" id="KW-0732">Signal</keyword>
<protein>
    <submittedName>
        <fullName evidence="4 5">Uncharacterized protein LOC113516116</fullName>
    </submittedName>
</protein>
<evidence type="ECO:0000256" key="1">
    <source>
        <dbReference type="SAM" id="SignalP"/>
    </source>
</evidence>
<dbReference type="Pfam" id="PF03067">
    <property type="entry name" value="LPMO_10"/>
    <property type="match status" value="1"/>
</dbReference>
<keyword evidence="3" id="KW-1185">Reference proteome</keyword>
<evidence type="ECO:0000313" key="5">
    <source>
        <dbReference type="RefSeq" id="XP_026756288.1"/>
    </source>
</evidence>
<dbReference type="Proteomes" id="UP001652740">
    <property type="component" value="Unplaced"/>
</dbReference>
<gene>
    <name evidence="4 5" type="primary">LOC113516116</name>
</gene>
<dbReference type="PANTHER" id="PTHR21113">
    <property type="entry name" value="AGAP001705-PA"/>
    <property type="match status" value="1"/>
</dbReference>
<organism evidence="3 5">
    <name type="scientific">Galleria mellonella</name>
    <name type="common">Greater wax moth</name>
    <dbReference type="NCBI Taxonomy" id="7137"/>
    <lineage>
        <taxon>Eukaryota</taxon>
        <taxon>Metazoa</taxon>
        <taxon>Ecdysozoa</taxon>
        <taxon>Arthropoda</taxon>
        <taxon>Hexapoda</taxon>
        <taxon>Insecta</taxon>
        <taxon>Pterygota</taxon>
        <taxon>Neoptera</taxon>
        <taxon>Endopterygota</taxon>
        <taxon>Lepidoptera</taxon>
        <taxon>Glossata</taxon>
        <taxon>Ditrysia</taxon>
        <taxon>Pyraloidea</taxon>
        <taxon>Pyralidae</taxon>
        <taxon>Galleriinae</taxon>
        <taxon>Galleria</taxon>
    </lineage>
</organism>
<evidence type="ECO:0000259" key="2">
    <source>
        <dbReference type="Pfam" id="PF03067"/>
    </source>
</evidence>